<protein>
    <recommendedName>
        <fullName evidence="2">Nodulin-like domain-containing protein</fullName>
    </recommendedName>
</protein>
<dbReference type="Pfam" id="PF06813">
    <property type="entry name" value="Nodulin-like"/>
    <property type="match status" value="1"/>
</dbReference>
<dbReference type="InParanoid" id="A0A0C3ERV2"/>
<keyword evidence="1" id="KW-0472">Membrane</keyword>
<gene>
    <name evidence="3" type="ORF">SCLCIDRAFT_1143213</name>
</gene>
<accession>A0A0C3ERV2</accession>
<feature type="transmembrane region" description="Helical" evidence="1">
    <location>
        <begin position="72"/>
        <end position="89"/>
    </location>
</feature>
<dbReference type="AlphaFoldDB" id="A0A0C3ERV2"/>
<keyword evidence="1" id="KW-0812">Transmembrane</keyword>
<evidence type="ECO:0000313" key="3">
    <source>
        <dbReference type="EMBL" id="KIM70849.1"/>
    </source>
</evidence>
<reference evidence="4" key="2">
    <citation type="submission" date="2015-01" db="EMBL/GenBank/DDBJ databases">
        <title>Evolutionary Origins and Diversification of the Mycorrhizal Mutualists.</title>
        <authorList>
            <consortium name="DOE Joint Genome Institute"/>
            <consortium name="Mycorrhizal Genomics Consortium"/>
            <person name="Kohler A."/>
            <person name="Kuo A."/>
            <person name="Nagy L.G."/>
            <person name="Floudas D."/>
            <person name="Copeland A."/>
            <person name="Barry K.W."/>
            <person name="Cichocki N."/>
            <person name="Veneault-Fourrey C."/>
            <person name="LaButti K."/>
            <person name="Lindquist E.A."/>
            <person name="Lipzen A."/>
            <person name="Lundell T."/>
            <person name="Morin E."/>
            <person name="Murat C."/>
            <person name="Riley R."/>
            <person name="Ohm R."/>
            <person name="Sun H."/>
            <person name="Tunlid A."/>
            <person name="Henrissat B."/>
            <person name="Grigoriev I.V."/>
            <person name="Hibbett D.S."/>
            <person name="Martin F."/>
        </authorList>
    </citation>
    <scope>NUCLEOTIDE SEQUENCE [LARGE SCALE GENOMIC DNA]</scope>
    <source>
        <strain evidence="4">Foug A</strain>
    </source>
</reference>
<dbReference type="EMBL" id="KN822004">
    <property type="protein sequence ID" value="KIM70849.1"/>
    <property type="molecule type" value="Genomic_DNA"/>
</dbReference>
<dbReference type="OrthoDB" id="2684232at2759"/>
<dbReference type="InterPro" id="IPR036259">
    <property type="entry name" value="MFS_trans_sf"/>
</dbReference>
<feature type="non-terminal residue" evidence="3">
    <location>
        <position position="1"/>
    </location>
</feature>
<dbReference type="HOGENOM" id="CLU_1699786_0_0_1"/>
<evidence type="ECO:0000259" key="2">
    <source>
        <dbReference type="Pfam" id="PF06813"/>
    </source>
</evidence>
<feature type="transmembrane region" description="Helical" evidence="1">
    <location>
        <begin position="101"/>
        <end position="120"/>
    </location>
</feature>
<keyword evidence="4" id="KW-1185">Reference proteome</keyword>
<dbReference type="InterPro" id="IPR010658">
    <property type="entry name" value="Nodulin-like"/>
</dbReference>
<evidence type="ECO:0000313" key="4">
    <source>
        <dbReference type="Proteomes" id="UP000053989"/>
    </source>
</evidence>
<dbReference type="STRING" id="1036808.A0A0C3ERV2"/>
<evidence type="ECO:0000256" key="1">
    <source>
        <dbReference type="SAM" id="Phobius"/>
    </source>
</evidence>
<dbReference type="Proteomes" id="UP000053989">
    <property type="component" value="Unassembled WGS sequence"/>
</dbReference>
<dbReference type="SUPFAM" id="SSF103473">
    <property type="entry name" value="MFS general substrate transporter"/>
    <property type="match status" value="1"/>
</dbReference>
<keyword evidence="1" id="KW-1133">Transmembrane helix</keyword>
<organism evidence="3 4">
    <name type="scientific">Scleroderma citrinum Foug A</name>
    <dbReference type="NCBI Taxonomy" id="1036808"/>
    <lineage>
        <taxon>Eukaryota</taxon>
        <taxon>Fungi</taxon>
        <taxon>Dikarya</taxon>
        <taxon>Basidiomycota</taxon>
        <taxon>Agaricomycotina</taxon>
        <taxon>Agaricomycetes</taxon>
        <taxon>Agaricomycetidae</taxon>
        <taxon>Boletales</taxon>
        <taxon>Sclerodermatineae</taxon>
        <taxon>Sclerodermataceae</taxon>
        <taxon>Scleroderma</taxon>
    </lineage>
</organism>
<reference evidence="3 4" key="1">
    <citation type="submission" date="2014-04" db="EMBL/GenBank/DDBJ databases">
        <authorList>
            <consortium name="DOE Joint Genome Institute"/>
            <person name="Kuo A."/>
            <person name="Kohler A."/>
            <person name="Nagy L.G."/>
            <person name="Floudas D."/>
            <person name="Copeland A."/>
            <person name="Barry K.W."/>
            <person name="Cichocki N."/>
            <person name="Veneault-Fourrey C."/>
            <person name="LaButti K."/>
            <person name="Lindquist E.A."/>
            <person name="Lipzen A."/>
            <person name="Lundell T."/>
            <person name="Morin E."/>
            <person name="Murat C."/>
            <person name="Sun H."/>
            <person name="Tunlid A."/>
            <person name="Henrissat B."/>
            <person name="Grigoriev I.V."/>
            <person name="Hibbett D.S."/>
            <person name="Martin F."/>
            <person name="Nordberg H.P."/>
            <person name="Cantor M.N."/>
            <person name="Hua S.X."/>
        </authorList>
    </citation>
    <scope>NUCLEOTIDE SEQUENCE [LARGE SCALE GENOMIC DNA]</scope>
    <source>
        <strain evidence="3 4">Foug A</strain>
    </source>
</reference>
<sequence length="155" mass="17082">LLGTSRLTALLGSVLVALCSGTNYVYAIQLSSLGARLHLTHTQLNVVGLASNTSGYIAGPIVGRIVDAHGPWIPLIGAFVCCLTGYAWIKCMFDVGVAPGGTLLGAFFYACFVFVIHWLWRHWWSVFRHQYNSQFPHQWCVSSFHFPASTVGEHR</sequence>
<feature type="domain" description="Nodulin-like" evidence="2">
    <location>
        <begin position="8"/>
        <end position="89"/>
    </location>
</feature>
<name>A0A0C3ERV2_9AGAM</name>
<proteinExistence type="predicted"/>